<name>A0A0E9RRV5_ANGAN</name>
<dbReference type="EMBL" id="GBXM01077457">
    <property type="protein sequence ID" value="JAH31120.1"/>
    <property type="molecule type" value="Transcribed_RNA"/>
</dbReference>
<proteinExistence type="predicted"/>
<reference evidence="1" key="2">
    <citation type="journal article" date="2015" name="Fish Shellfish Immunol.">
        <title>Early steps in the European eel (Anguilla anguilla)-Vibrio vulnificus interaction in the gills: Role of the RtxA13 toxin.</title>
        <authorList>
            <person name="Callol A."/>
            <person name="Pajuelo D."/>
            <person name="Ebbesson L."/>
            <person name="Teles M."/>
            <person name="MacKenzie S."/>
            <person name="Amaro C."/>
        </authorList>
    </citation>
    <scope>NUCLEOTIDE SEQUENCE</scope>
</reference>
<accession>A0A0E9RRV5</accession>
<sequence>MPVIHTCNLPNQVYTSVEQRQLLFRGEDMPL</sequence>
<protein>
    <submittedName>
        <fullName evidence="1">Uncharacterized protein</fullName>
    </submittedName>
</protein>
<dbReference type="AlphaFoldDB" id="A0A0E9RRV5"/>
<organism evidence="1">
    <name type="scientific">Anguilla anguilla</name>
    <name type="common">European freshwater eel</name>
    <name type="synonym">Muraena anguilla</name>
    <dbReference type="NCBI Taxonomy" id="7936"/>
    <lineage>
        <taxon>Eukaryota</taxon>
        <taxon>Metazoa</taxon>
        <taxon>Chordata</taxon>
        <taxon>Craniata</taxon>
        <taxon>Vertebrata</taxon>
        <taxon>Euteleostomi</taxon>
        <taxon>Actinopterygii</taxon>
        <taxon>Neopterygii</taxon>
        <taxon>Teleostei</taxon>
        <taxon>Anguilliformes</taxon>
        <taxon>Anguillidae</taxon>
        <taxon>Anguilla</taxon>
    </lineage>
</organism>
<reference evidence="1" key="1">
    <citation type="submission" date="2014-11" db="EMBL/GenBank/DDBJ databases">
        <authorList>
            <person name="Amaro Gonzalez C."/>
        </authorList>
    </citation>
    <scope>NUCLEOTIDE SEQUENCE</scope>
</reference>
<evidence type="ECO:0000313" key="1">
    <source>
        <dbReference type="EMBL" id="JAH31120.1"/>
    </source>
</evidence>